<comment type="caution">
    <text evidence="1">The sequence shown here is derived from an EMBL/GenBank/DDBJ whole genome shotgun (WGS) entry which is preliminary data.</text>
</comment>
<dbReference type="Proteomes" id="UP001164250">
    <property type="component" value="Chromosome 1"/>
</dbReference>
<proteinExistence type="predicted"/>
<dbReference type="EMBL" id="CM047897">
    <property type="protein sequence ID" value="KAJ0110982.1"/>
    <property type="molecule type" value="Genomic_DNA"/>
</dbReference>
<name>A0ACC1C641_9ROSI</name>
<protein>
    <submittedName>
        <fullName evidence="1">Uncharacterized protein</fullName>
    </submittedName>
</protein>
<sequence>MGSSSPTSSCSSSYMLPFSTSEFSSLPVLSLREKIVEKVLQNRVTLIVGETGCGKSSQVPQFLLEENMEPILCTQPRRFAVVAVAKMVAKSRNCELGEEVGYHIGHSKRLSERSKIVFKTAGVLLDEMRDKGLNALKYKVIILDEVHERSVESDLVLVCVKQFLTKKNDLRLVLMSATADIGRYRDYFKDLARGERVEVLAIPSSNERTIFHRRVSYLDQAITYIFNFMLAVTPKFLSQISDDDVTTFAQVAELLGMDPGIHSELSLRYCSGPSPSMANAEIKPEVHKLIHDLVLHIHENETDIEKSILIFLPTYYALEQQWYFLEPLSSSFKVHILHSSIDTEQALLAMKIWKSHRKVILATNIAESSVTIPKVAYVIDSCRSLQVFWDGNRKTDAAELVWVSKSQAEQRKGRTGRTCDGQVYRLVTKSFFGKFEDHECPAILRLSLRLQVLLICCSESKAISDPRGMRRNIKSEYCMPLLLLIRILYVVSHCNCTLMKIKGALTDGTLMLGLLQKALDPPSAEVVGDALNLLVQMHTLEKTSPRGRYEPTFYGRLLASFSLSFDASVLVLKFGEIGMLREGILLGILMDTQPLPILHPFGDDNLFTEYTSCYFGGDGNNKVLTGRKEVLLMGNLCALQFWQRVFKDKQRLDHLKQLLKFDEMKATTLLLPKIEEEWCFFHNLVQSSIHHVSELYEDILNSLHRFRPKFLGISNGLPTYYDPYEYDHKCLLKCQQHEDADALAADNEPLEAACETRKCVDVPFVAPNQFQSNNVAEKLANVIKEIRVQYMEDMSHNQVRDANGSHVLGEAPLCVYFARGSCSRGSQCAFSHSLQAKKPTCKFFFSLQGCRNGDSCGFSHDLGQSASSVSSTTCLQEDGVANAASLLRLFPTSSDGCILLLDDTDLHFSSNFASLYDPLKIISTTCLSDTSICNPAMAGVRIMWGLNHPYETIISKSGENLIPWSEVKCVLWFPSLDGYCENLERQRILVQSFFEYLAIRILAHALYEVQVILTMNNIKFSQLQVEKLGRDSFFFLTESFPFDEMSFGELADSVSTKRTMLVSRPISYVFDLHPPTDIQFGDYASLLSKCLHGE</sequence>
<accession>A0ACC1C641</accession>
<organism evidence="1 2">
    <name type="scientific">Pistacia atlantica</name>
    <dbReference type="NCBI Taxonomy" id="434234"/>
    <lineage>
        <taxon>Eukaryota</taxon>
        <taxon>Viridiplantae</taxon>
        <taxon>Streptophyta</taxon>
        <taxon>Embryophyta</taxon>
        <taxon>Tracheophyta</taxon>
        <taxon>Spermatophyta</taxon>
        <taxon>Magnoliopsida</taxon>
        <taxon>eudicotyledons</taxon>
        <taxon>Gunneridae</taxon>
        <taxon>Pentapetalae</taxon>
        <taxon>rosids</taxon>
        <taxon>malvids</taxon>
        <taxon>Sapindales</taxon>
        <taxon>Anacardiaceae</taxon>
        <taxon>Pistacia</taxon>
    </lineage>
</organism>
<evidence type="ECO:0000313" key="2">
    <source>
        <dbReference type="Proteomes" id="UP001164250"/>
    </source>
</evidence>
<evidence type="ECO:0000313" key="1">
    <source>
        <dbReference type="EMBL" id="KAJ0110982.1"/>
    </source>
</evidence>
<keyword evidence="2" id="KW-1185">Reference proteome</keyword>
<gene>
    <name evidence="1" type="ORF">Patl1_01002</name>
</gene>
<reference evidence="2" key="1">
    <citation type="journal article" date="2023" name="G3 (Bethesda)">
        <title>Genome assembly and association tests identify interacting loci associated with vigor, precocity, and sex in interspecific pistachio rootstocks.</title>
        <authorList>
            <person name="Palmer W."/>
            <person name="Jacygrad E."/>
            <person name="Sagayaradj S."/>
            <person name="Cavanaugh K."/>
            <person name="Han R."/>
            <person name="Bertier L."/>
            <person name="Beede B."/>
            <person name="Kafkas S."/>
            <person name="Golino D."/>
            <person name="Preece J."/>
            <person name="Michelmore R."/>
        </authorList>
    </citation>
    <scope>NUCLEOTIDE SEQUENCE [LARGE SCALE GENOMIC DNA]</scope>
</reference>